<evidence type="ECO:0000256" key="15">
    <source>
        <dbReference type="HAMAP-Rule" id="MF_00741"/>
    </source>
</evidence>
<dbReference type="PANTHER" id="PTHR10520:SF12">
    <property type="entry name" value="TRIFUNCTIONAL PURINE BIOSYNTHETIC PROTEIN ADENOSINE-3"/>
    <property type="match status" value="1"/>
</dbReference>
<dbReference type="GO" id="GO:0006189">
    <property type="term" value="P:'de novo' IMP biosynthetic process"/>
    <property type="evidence" value="ECO:0007669"/>
    <property type="project" value="UniProtKB-UniRule"/>
</dbReference>
<evidence type="ECO:0000256" key="10">
    <source>
        <dbReference type="ARBA" id="ARBA00022840"/>
    </source>
</evidence>
<dbReference type="Pfam" id="PF00586">
    <property type="entry name" value="AIRS"/>
    <property type="match status" value="1"/>
</dbReference>
<dbReference type="AlphaFoldDB" id="A0A350HB88"/>
<feature type="domain" description="PurM-like C-terminal" evidence="17">
    <location>
        <begin position="172"/>
        <end position="333"/>
    </location>
</feature>
<dbReference type="GO" id="GO:0046084">
    <property type="term" value="P:adenine biosynthetic process"/>
    <property type="evidence" value="ECO:0007669"/>
    <property type="project" value="TreeGrafter"/>
</dbReference>
<evidence type="ECO:0000259" key="16">
    <source>
        <dbReference type="Pfam" id="PF00586"/>
    </source>
</evidence>
<dbReference type="Gene3D" id="3.30.1330.10">
    <property type="entry name" value="PurM-like, N-terminal domain"/>
    <property type="match status" value="1"/>
</dbReference>
<accession>A0A350HB88</accession>
<dbReference type="FunFam" id="3.90.650.10:FF:000011">
    <property type="entry name" value="Phosphoribosylformylglycinamidine cyclo-ligase"/>
    <property type="match status" value="1"/>
</dbReference>
<dbReference type="EMBL" id="DMZY01000188">
    <property type="protein sequence ID" value="HAV92804.1"/>
    <property type="molecule type" value="Genomic_DNA"/>
</dbReference>
<dbReference type="PANTHER" id="PTHR10520">
    <property type="entry name" value="TRIFUNCTIONAL PURINE BIOSYNTHETIC PROTEIN ADENOSINE-3-RELATED"/>
    <property type="match status" value="1"/>
</dbReference>
<dbReference type="InterPro" id="IPR016188">
    <property type="entry name" value="PurM-like_N"/>
</dbReference>
<gene>
    <name evidence="15" type="primary">purM</name>
    <name evidence="18" type="ORF">DCW38_06455</name>
</gene>
<evidence type="ECO:0000256" key="12">
    <source>
        <dbReference type="ARBA" id="ARBA00032931"/>
    </source>
</evidence>
<sequence length="342" mass="38152">MKYKDSGVNISEANETLGSIKEIVKSTFTKSVLSNIGAFGSMYDGKFKDIKEPVLVSSADGVGTKMILAEEADYFERCGEDIVNHSVNDILSVGAKGLYFLDYLGMGRLEKRKVERIITSMAKACRENNVSLIGGELAEMSVVYNYTHFDVVGFIVGVAEKKDILTEKKIKKDNVIIGLHSSGFHTNGYSLIRNILKEKKINIKKSFPFSKKKIYELLLEPHRSYFAPVYPLVRERVLSGIAHITGGGFFDNIERILPDNVDAVIDTSKWKTPELFSHICSLGDVSFEESYKTFNMGIGMTLVAEKKNLLYIEKSLKKFKIGYDIIGRTASGSGSVYLLKRS</sequence>
<keyword evidence="10 15" id="KW-0067">ATP-binding</keyword>
<dbReference type="EC" id="6.3.3.1" evidence="4 15"/>
<dbReference type="InterPro" id="IPR004733">
    <property type="entry name" value="PurM_cligase"/>
</dbReference>
<keyword evidence="7 15" id="KW-0436">Ligase</keyword>
<name>A0A350HB88_UNCW3</name>
<dbReference type="GO" id="GO:0005524">
    <property type="term" value="F:ATP binding"/>
    <property type="evidence" value="ECO:0007669"/>
    <property type="project" value="UniProtKB-KW"/>
</dbReference>
<evidence type="ECO:0000256" key="14">
    <source>
        <dbReference type="ARBA" id="ARBA00049057"/>
    </source>
</evidence>
<dbReference type="InterPro" id="IPR036676">
    <property type="entry name" value="PurM-like_C_sf"/>
</dbReference>
<dbReference type="GO" id="GO:0004641">
    <property type="term" value="F:phosphoribosylformylglycinamidine cyclo-ligase activity"/>
    <property type="evidence" value="ECO:0007669"/>
    <property type="project" value="UniProtKB-UniRule"/>
</dbReference>
<evidence type="ECO:0000313" key="19">
    <source>
        <dbReference type="Proteomes" id="UP000264062"/>
    </source>
</evidence>
<dbReference type="NCBIfam" id="TIGR00878">
    <property type="entry name" value="purM"/>
    <property type="match status" value="1"/>
</dbReference>
<keyword evidence="9 15" id="KW-0658">Purine biosynthesis</keyword>
<dbReference type="InterPro" id="IPR036921">
    <property type="entry name" value="PurM-like_N_sf"/>
</dbReference>
<evidence type="ECO:0000256" key="2">
    <source>
        <dbReference type="ARBA" id="ARBA00004686"/>
    </source>
</evidence>
<evidence type="ECO:0000256" key="7">
    <source>
        <dbReference type="ARBA" id="ARBA00022598"/>
    </source>
</evidence>
<dbReference type="Pfam" id="PF02769">
    <property type="entry name" value="AIRS_C"/>
    <property type="match status" value="1"/>
</dbReference>
<feature type="domain" description="PurM-like N-terminal" evidence="16">
    <location>
        <begin position="54"/>
        <end position="158"/>
    </location>
</feature>
<dbReference type="SUPFAM" id="SSF56042">
    <property type="entry name" value="PurM C-terminal domain-like"/>
    <property type="match status" value="1"/>
</dbReference>
<evidence type="ECO:0000256" key="4">
    <source>
        <dbReference type="ARBA" id="ARBA00013047"/>
    </source>
</evidence>
<evidence type="ECO:0000256" key="6">
    <source>
        <dbReference type="ARBA" id="ARBA00022490"/>
    </source>
</evidence>
<proteinExistence type="inferred from homology"/>
<evidence type="ECO:0000256" key="1">
    <source>
        <dbReference type="ARBA" id="ARBA00004496"/>
    </source>
</evidence>
<dbReference type="Gene3D" id="3.90.650.10">
    <property type="entry name" value="PurM-like C-terminal domain"/>
    <property type="match status" value="1"/>
</dbReference>
<keyword evidence="6 15" id="KW-0963">Cytoplasm</keyword>
<comment type="subcellular location">
    <subcellularLocation>
        <location evidence="1 15">Cytoplasm</location>
    </subcellularLocation>
</comment>
<dbReference type="GO" id="GO:0005829">
    <property type="term" value="C:cytosol"/>
    <property type="evidence" value="ECO:0007669"/>
    <property type="project" value="TreeGrafter"/>
</dbReference>
<dbReference type="SUPFAM" id="SSF55326">
    <property type="entry name" value="PurM N-terminal domain-like"/>
    <property type="match status" value="1"/>
</dbReference>
<evidence type="ECO:0000256" key="3">
    <source>
        <dbReference type="ARBA" id="ARBA00010280"/>
    </source>
</evidence>
<comment type="caution">
    <text evidence="18">The sequence shown here is derived from an EMBL/GenBank/DDBJ whole genome shotgun (WGS) entry which is preliminary data.</text>
</comment>
<dbReference type="Proteomes" id="UP000264062">
    <property type="component" value="Unassembled WGS sequence"/>
</dbReference>
<dbReference type="HAMAP" id="MF_00741">
    <property type="entry name" value="AIRS"/>
    <property type="match status" value="1"/>
</dbReference>
<dbReference type="CDD" id="cd02196">
    <property type="entry name" value="PurM"/>
    <property type="match status" value="1"/>
</dbReference>
<evidence type="ECO:0000256" key="8">
    <source>
        <dbReference type="ARBA" id="ARBA00022741"/>
    </source>
</evidence>
<evidence type="ECO:0000256" key="13">
    <source>
        <dbReference type="ARBA" id="ARBA00033093"/>
    </source>
</evidence>
<comment type="similarity">
    <text evidence="3 15">Belongs to the AIR synthase family.</text>
</comment>
<dbReference type="InterPro" id="IPR010918">
    <property type="entry name" value="PurM-like_C_dom"/>
</dbReference>
<comment type="catalytic activity">
    <reaction evidence="14 15">
        <text>2-formamido-N(1)-(5-O-phospho-beta-D-ribosyl)acetamidine + ATP = 5-amino-1-(5-phospho-beta-D-ribosyl)imidazole + ADP + phosphate + H(+)</text>
        <dbReference type="Rhea" id="RHEA:23032"/>
        <dbReference type="ChEBI" id="CHEBI:15378"/>
        <dbReference type="ChEBI" id="CHEBI:30616"/>
        <dbReference type="ChEBI" id="CHEBI:43474"/>
        <dbReference type="ChEBI" id="CHEBI:137981"/>
        <dbReference type="ChEBI" id="CHEBI:147287"/>
        <dbReference type="ChEBI" id="CHEBI:456216"/>
        <dbReference type="EC" id="6.3.3.1"/>
    </reaction>
</comment>
<dbReference type="UniPathway" id="UPA00074">
    <property type="reaction ID" value="UER00129"/>
</dbReference>
<reference evidence="18 19" key="1">
    <citation type="journal article" date="2018" name="Nat. Biotechnol.">
        <title>A standardized bacterial taxonomy based on genome phylogeny substantially revises the tree of life.</title>
        <authorList>
            <person name="Parks D.H."/>
            <person name="Chuvochina M."/>
            <person name="Waite D.W."/>
            <person name="Rinke C."/>
            <person name="Skarshewski A."/>
            <person name="Chaumeil P.A."/>
            <person name="Hugenholtz P."/>
        </authorList>
    </citation>
    <scope>NUCLEOTIDE SEQUENCE [LARGE SCALE GENOMIC DNA]</scope>
    <source>
        <strain evidence="18">UBA9956</strain>
    </source>
</reference>
<evidence type="ECO:0000256" key="5">
    <source>
        <dbReference type="ARBA" id="ARBA00020367"/>
    </source>
</evidence>
<evidence type="ECO:0000256" key="9">
    <source>
        <dbReference type="ARBA" id="ARBA00022755"/>
    </source>
</evidence>
<evidence type="ECO:0000256" key="11">
    <source>
        <dbReference type="ARBA" id="ARBA00031908"/>
    </source>
</evidence>
<protein>
    <recommendedName>
        <fullName evidence="5 15">Phosphoribosylformylglycinamidine cyclo-ligase</fullName>
        <ecNumber evidence="4 15">6.3.3.1</ecNumber>
    </recommendedName>
    <alternativeName>
        <fullName evidence="12 15">AIR synthase</fullName>
    </alternativeName>
    <alternativeName>
        <fullName evidence="13 15">AIRS</fullName>
    </alternativeName>
    <alternativeName>
        <fullName evidence="11 15">Phosphoribosyl-aminoimidazole synthetase</fullName>
    </alternativeName>
</protein>
<comment type="pathway">
    <text evidence="2 15">Purine metabolism; IMP biosynthesis via de novo pathway; 5-amino-1-(5-phospho-D-ribosyl)imidazole from N(2)-formyl-N(1)-(5-phospho-D-ribosyl)glycinamide: step 2/2.</text>
</comment>
<evidence type="ECO:0000259" key="17">
    <source>
        <dbReference type="Pfam" id="PF02769"/>
    </source>
</evidence>
<dbReference type="GO" id="GO:0004637">
    <property type="term" value="F:phosphoribosylamine-glycine ligase activity"/>
    <property type="evidence" value="ECO:0007669"/>
    <property type="project" value="TreeGrafter"/>
</dbReference>
<evidence type="ECO:0000313" key="18">
    <source>
        <dbReference type="EMBL" id="HAV92804.1"/>
    </source>
</evidence>
<keyword evidence="8 15" id="KW-0547">Nucleotide-binding</keyword>
<organism evidence="18 19">
    <name type="scientific">candidate division WOR-3 bacterium</name>
    <dbReference type="NCBI Taxonomy" id="2052148"/>
    <lineage>
        <taxon>Bacteria</taxon>
        <taxon>Bacteria division WOR-3</taxon>
    </lineage>
</organism>